<reference evidence="2" key="1">
    <citation type="submission" date="2021-03" db="EMBL/GenBank/DDBJ databases">
        <title>Microbacterium sp. nov., a novel actinobacterium isolated from cow dung.</title>
        <authorList>
            <person name="Zhang L."/>
        </authorList>
    </citation>
    <scope>NUCLEOTIDE SEQUENCE</scope>
    <source>
        <strain evidence="2">NEAU-LLB</strain>
    </source>
</reference>
<keyword evidence="3" id="KW-1185">Reference proteome</keyword>
<dbReference type="InterPro" id="IPR036291">
    <property type="entry name" value="NAD(P)-bd_dom_sf"/>
</dbReference>
<dbReference type="Pfam" id="PF13602">
    <property type="entry name" value="ADH_zinc_N_2"/>
    <property type="match status" value="1"/>
</dbReference>
<sequence>MTAATEMTALRAHARGGAEQLVLETAPVPALRGPDEVLVRVTAAAVTLDELTWPETWESNGQDRTPIIPSHEFAGTVAAIGDDVRGLAVGDRVYGLVPFDRDGAAAEYTVVPVSSLAVLPAGVADEVAAAAVLPGLTAWEALSAHLDVPPGGRLLVRGGSGAVGMLIIQLAAQRGIEVTATVRREQSAARAFDLGAAAALIGDEPEALASAAFDASIDTVGAGTPEWMYRAVREGGRVITLQEPPSAELADAYRVDARFFIVHAEAQALADLAGVLAEGRLHIAIARRMPLAAGRAAYDRDDRPAAPGKTVLLPRAD</sequence>
<dbReference type="RefSeq" id="WP_208499745.1">
    <property type="nucleotide sequence ID" value="NZ_JAGFOA010000001.1"/>
</dbReference>
<proteinExistence type="predicted"/>
<dbReference type="Gene3D" id="3.90.180.10">
    <property type="entry name" value="Medium-chain alcohol dehydrogenases, catalytic domain"/>
    <property type="match status" value="1"/>
</dbReference>
<accession>A0A939TPJ2</accession>
<dbReference type="Gene3D" id="3.40.50.720">
    <property type="entry name" value="NAD(P)-binding Rossmann-like Domain"/>
    <property type="match status" value="1"/>
</dbReference>
<dbReference type="Proteomes" id="UP000680132">
    <property type="component" value="Unassembled WGS sequence"/>
</dbReference>
<evidence type="ECO:0000259" key="1">
    <source>
        <dbReference type="SMART" id="SM00829"/>
    </source>
</evidence>
<dbReference type="Pfam" id="PF08240">
    <property type="entry name" value="ADH_N"/>
    <property type="match status" value="1"/>
</dbReference>
<dbReference type="AlphaFoldDB" id="A0A939TPJ2"/>
<dbReference type="GO" id="GO:0016491">
    <property type="term" value="F:oxidoreductase activity"/>
    <property type="evidence" value="ECO:0007669"/>
    <property type="project" value="InterPro"/>
</dbReference>
<gene>
    <name evidence="2" type="ORF">J5V96_01240</name>
</gene>
<dbReference type="PANTHER" id="PTHR11695">
    <property type="entry name" value="ALCOHOL DEHYDROGENASE RELATED"/>
    <property type="match status" value="1"/>
</dbReference>
<feature type="domain" description="Enoyl reductase (ER)" evidence="1">
    <location>
        <begin position="16"/>
        <end position="312"/>
    </location>
</feature>
<protein>
    <submittedName>
        <fullName evidence="2">NADP-dependent oxidoreductase</fullName>
    </submittedName>
</protein>
<dbReference type="InterPro" id="IPR011032">
    <property type="entry name" value="GroES-like_sf"/>
</dbReference>
<dbReference type="InterPro" id="IPR013154">
    <property type="entry name" value="ADH-like_N"/>
</dbReference>
<dbReference type="CDD" id="cd05289">
    <property type="entry name" value="MDR_like_2"/>
    <property type="match status" value="1"/>
</dbReference>
<dbReference type="SUPFAM" id="SSF51735">
    <property type="entry name" value="NAD(P)-binding Rossmann-fold domains"/>
    <property type="match status" value="1"/>
</dbReference>
<evidence type="ECO:0000313" key="2">
    <source>
        <dbReference type="EMBL" id="MBO3662131.1"/>
    </source>
</evidence>
<dbReference type="EMBL" id="JAGFOA010000001">
    <property type="protein sequence ID" value="MBO3662131.1"/>
    <property type="molecule type" value="Genomic_DNA"/>
</dbReference>
<name>A0A939TPJ2_9MICO</name>
<dbReference type="PANTHER" id="PTHR11695:SF294">
    <property type="entry name" value="RETICULON-4-INTERACTING PROTEIN 1, MITOCHONDRIAL"/>
    <property type="match status" value="1"/>
</dbReference>
<organism evidence="2 3">
    <name type="scientific">Microbacterium stercoris</name>
    <dbReference type="NCBI Taxonomy" id="2820289"/>
    <lineage>
        <taxon>Bacteria</taxon>
        <taxon>Bacillati</taxon>
        <taxon>Actinomycetota</taxon>
        <taxon>Actinomycetes</taxon>
        <taxon>Micrococcales</taxon>
        <taxon>Microbacteriaceae</taxon>
        <taxon>Microbacterium</taxon>
    </lineage>
</organism>
<dbReference type="InterPro" id="IPR020843">
    <property type="entry name" value="ER"/>
</dbReference>
<dbReference type="SUPFAM" id="SSF50129">
    <property type="entry name" value="GroES-like"/>
    <property type="match status" value="1"/>
</dbReference>
<dbReference type="InterPro" id="IPR050700">
    <property type="entry name" value="YIM1/Zinc_Alcohol_DH_Fams"/>
</dbReference>
<comment type="caution">
    <text evidence="2">The sequence shown here is derived from an EMBL/GenBank/DDBJ whole genome shotgun (WGS) entry which is preliminary data.</text>
</comment>
<evidence type="ECO:0000313" key="3">
    <source>
        <dbReference type="Proteomes" id="UP000680132"/>
    </source>
</evidence>
<dbReference type="SMART" id="SM00829">
    <property type="entry name" value="PKS_ER"/>
    <property type="match status" value="1"/>
</dbReference>